<comment type="caution">
    <text evidence="2">The sequence shown here is derived from an EMBL/GenBank/DDBJ whole genome shotgun (WGS) entry which is preliminary data.</text>
</comment>
<dbReference type="PANTHER" id="PTHR36222">
    <property type="entry name" value="SERINE PROTEASE INHIBITOR RV3364C"/>
    <property type="match status" value="1"/>
</dbReference>
<dbReference type="InterPro" id="IPR053141">
    <property type="entry name" value="Mycobact_SerProt_Inhib_Rv3364c"/>
</dbReference>
<proteinExistence type="predicted"/>
<dbReference type="Pfam" id="PF03259">
    <property type="entry name" value="Robl_LC7"/>
    <property type="match status" value="1"/>
</dbReference>
<evidence type="ECO:0000259" key="1">
    <source>
        <dbReference type="SMART" id="SM00960"/>
    </source>
</evidence>
<dbReference type="AlphaFoldDB" id="A0A964UUD6"/>
<dbReference type="EMBL" id="JAAAHS010000259">
    <property type="protein sequence ID" value="NBE54882.1"/>
    <property type="molecule type" value="Genomic_DNA"/>
</dbReference>
<organism evidence="2 3">
    <name type="scientific">Streptomyces boluensis</name>
    <dbReference type="NCBI Taxonomy" id="1775135"/>
    <lineage>
        <taxon>Bacteria</taxon>
        <taxon>Bacillati</taxon>
        <taxon>Actinomycetota</taxon>
        <taxon>Actinomycetes</taxon>
        <taxon>Kitasatosporales</taxon>
        <taxon>Streptomycetaceae</taxon>
        <taxon>Streptomyces</taxon>
    </lineage>
</organism>
<protein>
    <submittedName>
        <fullName evidence="2">Roadblock/LC7 domain-containing protein</fullName>
    </submittedName>
</protein>
<dbReference type="SMART" id="SM00960">
    <property type="entry name" value="Robl_LC7"/>
    <property type="match status" value="1"/>
</dbReference>
<dbReference type="PANTHER" id="PTHR36222:SF1">
    <property type="entry name" value="SERINE PROTEASE INHIBITOR RV3364C"/>
    <property type="match status" value="1"/>
</dbReference>
<dbReference type="OrthoDB" id="4283064at2"/>
<dbReference type="InterPro" id="IPR004942">
    <property type="entry name" value="Roadblock/LAMTOR2_dom"/>
</dbReference>
<dbReference type="RefSeq" id="WP_161702124.1">
    <property type="nucleotide sequence ID" value="NZ_JAAAHS010000259.1"/>
</dbReference>
<evidence type="ECO:0000313" key="3">
    <source>
        <dbReference type="Proteomes" id="UP000598297"/>
    </source>
</evidence>
<reference evidence="2" key="1">
    <citation type="submission" date="2020-01" db="EMBL/GenBank/DDBJ databases">
        <title>Whole-genome analyses of novel actinobacteria.</title>
        <authorList>
            <person name="Sahin N."/>
        </authorList>
    </citation>
    <scope>NUCLEOTIDE SEQUENCE</scope>
    <source>
        <strain evidence="2">YC537</strain>
    </source>
</reference>
<sequence>MTQPEPAGSLDWLLTDFARRVPEVTHALAVSVDGLALAFTGLDQDDADRLAAIASGLVNLMSGAAQLLRTDPVEHSLTAMDGGYLFAMAVSSGASLVVVTTREADIGEVSYSMAELIDQVGGALSPQIRDAGSPEHAH</sequence>
<accession>A0A964UUD6</accession>
<evidence type="ECO:0000313" key="2">
    <source>
        <dbReference type="EMBL" id="NBE54882.1"/>
    </source>
</evidence>
<dbReference type="SUPFAM" id="SSF103196">
    <property type="entry name" value="Roadblock/LC7 domain"/>
    <property type="match status" value="1"/>
</dbReference>
<keyword evidence="3" id="KW-1185">Reference proteome</keyword>
<name>A0A964UUD6_9ACTN</name>
<dbReference type="Gene3D" id="3.30.450.30">
    <property type="entry name" value="Dynein light chain 2a, cytoplasmic"/>
    <property type="match status" value="1"/>
</dbReference>
<feature type="domain" description="Roadblock/LAMTOR2" evidence="1">
    <location>
        <begin position="11"/>
        <end position="100"/>
    </location>
</feature>
<dbReference type="Proteomes" id="UP000598297">
    <property type="component" value="Unassembled WGS sequence"/>
</dbReference>
<gene>
    <name evidence="2" type="ORF">GUY60_26330</name>
</gene>